<evidence type="ECO:0000313" key="4">
    <source>
        <dbReference type="WormBase" id="CBG18661"/>
    </source>
</evidence>
<keyword evidence="1" id="KW-0812">Transmembrane</keyword>
<dbReference type="KEGG" id="cbr:CBG_18661"/>
<keyword evidence="1" id="KW-0472">Membrane</keyword>
<dbReference type="Pfam" id="PF10325">
    <property type="entry name" value="7TM_GPCR_Srz"/>
    <property type="match status" value="1"/>
</dbReference>
<name>A8XTU5_CAEBR</name>
<dbReference type="InterPro" id="IPR018817">
    <property type="entry name" value="7TM_GPCR_serpentine_rcpt_Srz"/>
</dbReference>
<dbReference type="EMBL" id="HE601466">
    <property type="protein sequence ID" value="CAP36071.2"/>
    <property type="molecule type" value="Genomic_DNA"/>
</dbReference>
<dbReference type="RefSeq" id="XP_045096546.1">
    <property type="nucleotide sequence ID" value="XM_045238436.1"/>
</dbReference>
<protein>
    <submittedName>
        <fullName evidence="2">Protein CBG18661</fullName>
    </submittedName>
</protein>
<dbReference type="WormBase" id="CBG18661">
    <property type="protein sequence ID" value="CBP47892"/>
    <property type="gene ID" value="WBGene00038041"/>
</dbReference>
<keyword evidence="1" id="KW-1133">Transmembrane helix</keyword>
<dbReference type="InParanoid" id="A8XTU5"/>
<organism evidence="2 3">
    <name type="scientific">Caenorhabditis briggsae</name>
    <dbReference type="NCBI Taxonomy" id="6238"/>
    <lineage>
        <taxon>Eukaryota</taxon>
        <taxon>Metazoa</taxon>
        <taxon>Ecdysozoa</taxon>
        <taxon>Nematoda</taxon>
        <taxon>Chromadorea</taxon>
        <taxon>Rhabditida</taxon>
        <taxon>Rhabditina</taxon>
        <taxon>Rhabditomorpha</taxon>
        <taxon>Rhabditoidea</taxon>
        <taxon>Rhabditidae</taxon>
        <taxon>Peloderinae</taxon>
        <taxon>Caenorhabditis</taxon>
    </lineage>
</organism>
<accession>A8XTU5</accession>
<evidence type="ECO:0000256" key="1">
    <source>
        <dbReference type="SAM" id="Phobius"/>
    </source>
</evidence>
<feature type="transmembrane region" description="Helical" evidence="1">
    <location>
        <begin position="55"/>
        <end position="75"/>
    </location>
</feature>
<gene>
    <name evidence="2 4" type="ORF">CBG18661</name>
    <name evidence="2" type="ORF">CBG_18661</name>
</gene>
<reference evidence="2 3" key="2">
    <citation type="journal article" date="2011" name="PLoS Genet.">
        <title>Caenorhabditis briggsae recombinant inbred line genotypes reveal inter-strain incompatibility and the evolution of recombination.</title>
        <authorList>
            <person name="Ross J.A."/>
            <person name="Koboldt D.C."/>
            <person name="Staisch J.E."/>
            <person name="Chamberlin H.M."/>
            <person name="Gupta B.P."/>
            <person name="Miller R.D."/>
            <person name="Baird S.E."/>
            <person name="Haag E.S."/>
        </authorList>
    </citation>
    <scope>NUCLEOTIDE SEQUENCE [LARGE SCALE GENOMIC DNA]</scope>
    <source>
        <strain evidence="2 3">AF16</strain>
    </source>
</reference>
<dbReference type="GeneID" id="8580442"/>
<reference evidence="2 3" key="1">
    <citation type="journal article" date="2003" name="PLoS Biol.">
        <title>The genome sequence of Caenorhabditis briggsae: a platform for comparative genomics.</title>
        <authorList>
            <person name="Stein L.D."/>
            <person name="Bao Z."/>
            <person name="Blasiar D."/>
            <person name="Blumenthal T."/>
            <person name="Brent M.R."/>
            <person name="Chen N."/>
            <person name="Chinwalla A."/>
            <person name="Clarke L."/>
            <person name="Clee C."/>
            <person name="Coghlan A."/>
            <person name="Coulson A."/>
            <person name="D'Eustachio P."/>
            <person name="Fitch D.H."/>
            <person name="Fulton L.A."/>
            <person name="Fulton R.E."/>
            <person name="Griffiths-Jones S."/>
            <person name="Harris T.W."/>
            <person name="Hillier L.W."/>
            <person name="Kamath R."/>
            <person name="Kuwabara P.E."/>
            <person name="Mardis E.R."/>
            <person name="Marra M.A."/>
            <person name="Miner T.L."/>
            <person name="Minx P."/>
            <person name="Mullikin J.C."/>
            <person name="Plumb R.W."/>
            <person name="Rogers J."/>
            <person name="Schein J.E."/>
            <person name="Sohrmann M."/>
            <person name="Spieth J."/>
            <person name="Stajich J.E."/>
            <person name="Wei C."/>
            <person name="Willey D."/>
            <person name="Wilson R.K."/>
            <person name="Durbin R."/>
            <person name="Waterston R.H."/>
        </authorList>
    </citation>
    <scope>NUCLEOTIDE SEQUENCE [LARGE SCALE GENOMIC DNA]</scope>
    <source>
        <strain evidence="2 3">AF16</strain>
    </source>
</reference>
<dbReference type="HOGENOM" id="CLU_2294188_0_0_1"/>
<sequence>MFFLGFFKLRKKKHFSFIFPHFHFFVFSMNATFNPFLRSNSHIIDFIDGTGWRNYYILACIFILLQVMFPFYVYVNRVNRERDKNYSSSCLRILFTVARCC</sequence>
<dbReference type="Proteomes" id="UP000008549">
    <property type="component" value="Unassembled WGS sequence"/>
</dbReference>
<proteinExistence type="predicted"/>
<dbReference type="CTD" id="8580442"/>
<dbReference type="AlphaFoldDB" id="A8XTU5"/>
<keyword evidence="3" id="KW-1185">Reference proteome</keyword>
<evidence type="ECO:0000313" key="2">
    <source>
        <dbReference type="EMBL" id="CAP36071.2"/>
    </source>
</evidence>
<evidence type="ECO:0000313" key="3">
    <source>
        <dbReference type="Proteomes" id="UP000008549"/>
    </source>
</evidence>